<name>A0ABU6TPP2_9FABA</name>
<proteinExistence type="predicted"/>
<comment type="caution">
    <text evidence="1">The sequence shown here is derived from an EMBL/GenBank/DDBJ whole genome shotgun (WGS) entry which is preliminary data.</text>
</comment>
<evidence type="ECO:0000313" key="1">
    <source>
        <dbReference type="EMBL" id="MED6150772.1"/>
    </source>
</evidence>
<dbReference type="Proteomes" id="UP001341840">
    <property type="component" value="Unassembled WGS sequence"/>
</dbReference>
<accession>A0ABU6TPP2</accession>
<reference evidence="1 2" key="1">
    <citation type="journal article" date="2023" name="Plants (Basel)">
        <title>Bridging the Gap: Combining Genomics and Transcriptomics Approaches to Understand Stylosanthes scabra, an Orphan Legume from the Brazilian Caatinga.</title>
        <authorList>
            <person name="Ferreira-Neto J.R.C."/>
            <person name="da Silva M.D."/>
            <person name="Binneck E."/>
            <person name="de Melo N.F."/>
            <person name="da Silva R.H."/>
            <person name="de Melo A.L.T.M."/>
            <person name="Pandolfi V."/>
            <person name="Bustamante F.O."/>
            <person name="Brasileiro-Vidal A.C."/>
            <person name="Benko-Iseppon A.M."/>
        </authorList>
    </citation>
    <scope>NUCLEOTIDE SEQUENCE [LARGE SCALE GENOMIC DNA]</scope>
    <source>
        <tissue evidence="1">Leaves</tissue>
    </source>
</reference>
<keyword evidence="2" id="KW-1185">Reference proteome</keyword>
<organism evidence="1 2">
    <name type="scientific">Stylosanthes scabra</name>
    <dbReference type="NCBI Taxonomy" id="79078"/>
    <lineage>
        <taxon>Eukaryota</taxon>
        <taxon>Viridiplantae</taxon>
        <taxon>Streptophyta</taxon>
        <taxon>Embryophyta</taxon>
        <taxon>Tracheophyta</taxon>
        <taxon>Spermatophyta</taxon>
        <taxon>Magnoliopsida</taxon>
        <taxon>eudicotyledons</taxon>
        <taxon>Gunneridae</taxon>
        <taxon>Pentapetalae</taxon>
        <taxon>rosids</taxon>
        <taxon>fabids</taxon>
        <taxon>Fabales</taxon>
        <taxon>Fabaceae</taxon>
        <taxon>Papilionoideae</taxon>
        <taxon>50 kb inversion clade</taxon>
        <taxon>dalbergioids sensu lato</taxon>
        <taxon>Dalbergieae</taxon>
        <taxon>Pterocarpus clade</taxon>
        <taxon>Stylosanthes</taxon>
    </lineage>
</organism>
<gene>
    <name evidence="1" type="ORF">PIB30_075739</name>
</gene>
<sequence>MALATDFLEDVGPKKLGSHYGEDARFLPHVMKGMWLHLEDDAWGILVQGKEWVACFLLCLSAHMDSLLGDNPSTTVLISQISSASSVRYVDEPKRGKSTVKTIEKVAKSTEKCGVDCWHNCSR</sequence>
<evidence type="ECO:0000313" key="2">
    <source>
        <dbReference type="Proteomes" id="UP001341840"/>
    </source>
</evidence>
<protein>
    <submittedName>
        <fullName evidence="1">Uncharacterized protein</fullName>
    </submittedName>
</protein>
<dbReference type="EMBL" id="JASCZI010091595">
    <property type="protein sequence ID" value="MED6150772.1"/>
    <property type="molecule type" value="Genomic_DNA"/>
</dbReference>